<name>A0A7Y9ITC7_9BURK</name>
<keyword evidence="1" id="KW-0472">Membrane</keyword>
<reference evidence="2 3" key="1">
    <citation type="submission" date="2020-07" db="EMBL/GenBank/DDBJ databases">
        <title>Genomic Encyclopedia of Type Strains, Phase IV (KMG-V): Genome sequencing to study the core and pangenomes of soil and plant-associated prokaryotes.</title>
        <authorList>
            <person name="Whitman W."/>
        </authorList>
    </citation>
    <scope>NUCLEOTIDE SEQUENCE [LARGE SCALE GENOMIC DNA]</scope>
    <source>
        <strain evidence="2 3">SAS40</strain>
    </source>
</reference>
<accession>A0A7Y9ITC7</accession>
<keyword evidence="1" id="KW-0812">Transmembrane</keyword>
<feature type="transmembrane region" description="Helical" evidence="1">
    <location>
        <begin position="35"/>
        <end position="55"/>
    </location>
</feature>
<keyword evidence="1" id="KW-1133">Transmembrane helix</keyword>
<evidence type="ECO:0000313" key="2">
    <source>
        <dbReference type="EMBL" id="NYE82687.1"/>
    </source>
</evidence>
<keyword evidence="3" id="KW-1185">Reference proteome</keyword>
<evidence type="ECO:0000256" key="1">
    <source>
        <dbReference type="SAM" id="Phobius"/>
    </source>
</evidence>
<dbReference type="EMBL" id="JACBYR010000001">
    <property type="protein sequence ID" value="NYE82687.1"/>
    <property type="molecule type" value="Genomic_DNA"/>
</dbReference>
<gene>
    <name evidence="2" type="ORF">FHW18_001958</name>
</gene>
<dbReference type="AlphaFoldDB" id="A0A7Y9ITC7"/>
<dbReference type="Proteomes" id="UP000542125">
    <property type="component" value="Unassembled WGS sequence"/>
</dbReference>
<dbReference type="RefSeq" id="WP_179582103.1">
    <property type="nucleotide sequence ID" value="NZ_JACBYR010000001.1"/>
</dbReference>
<sequence length="56" mass="6131">MCTKVAVLGWPLKFGESAQDSIRTFNEVRGSNMNGIIYIVGLVVIVIAVLSFFGLR</sequence>
<protein>
    <submittedName>
        <fullName evidence="2">Uncharacterized protein</fullName>
    </submittedName>
</protein>
<evidence type="ECO:0000313" key="3">
    <source>
        <dbReference type="Proteomes" id="UP000542125"/>
    </source>
</evidence>
<comment type="caution">
    <text evidence="2">The sequence shown here is derived from an EMBL/GenBank/DDBJ whole genome shotgun (WGS) entry which is preliminary data.</text>
</comment>
<proteinExistence type="predicted"/>
<organism evidence="2 3">
    <name type="scientific">Pigmentiphaga litoralis</name>
    <dbReference type="NCBI Taxonomy" id="516702"/>
    <lineage>
        <taxon>Bacteria</taxon>
        <taxon>Pseudomonadati</taxon>
        <taxon>Pseudomonadota</taxon>
        <taxon>Betaproteobacteria</taxon>
        <taxon>Burkholderiales</taxon>
        <taxon>Alcaligenaceae</taxon>
        <taxon>Pigmentiphaga</taxon>
    </lineage>
</organism>